<keyword evidence="2" id="KW-0255">Endonuclease</keyword>
<evidence type="ECO:0000313" key="2">
    <source>
        <dbReference type="EMBL" id="EBP3693595.1"/>
    </source>
</evidence>
<sequence>MCLIEFNNNELCLIDKALKLGCNCWSADFLSDIKEKIKNHLLKKQLENCCYCQKNLSGEFSMVIDIEHILPKSKYPKFMFDLRNLAISCKRCNMKIKRNDIAFLNDVFFQSENYFDTKGYDIVHPNLDVYDNHLKLYSFQCGSVKLIKYIIVDDSRKGDFTYGYFKLKELEVNTFNNAQGLSNESEIIDEVINEMFVKATEKFNMNY</sequence>
<comment type="caution">
    <text evidence="2">The sequence shown here is derived from an EMBL/GenBank/DDBJ whole genome shotgun (WGS) entry which is preliminary data.</text>
</comment>
<keyword evidence="2" id="KW-0378">Hydrolase</keyword>
<organism evidence="2">
    <name type="scientific">Salmonella diarizonae</name>
    <dbReference type="NCBI Taxonomy" id="59204"/>
    <lineage>
        <taxon>Bacteria</taxon>
        <taxon>Pseudomonadati</taxon>
        <taxon>Pseudomonadota</taxon>
        <taxon>Gammaproteobacteria</taxon>
        <taxon>Enterobacterales</taxon>
        <taxon>Enterobacteriaceae</taxon>
        <taxon>Salmonella</taxon>
    </lineage>
</organism>
<protein>
    <submittedName>
        <fullName evidence="2">HNH endonuclease</fullName>
    </submittedName>
</protein>
<proteinExistence type="predicted"/>
<dbReference type="Pfam" id="PF01844">
    <property type="entry name" value="HNH"/>
    <property type="match status" value="1"/>
</dbReference>
<name>A0A5U3D642_SALDZ</name>
<evidence type="ECO:0000259" key="1">
    <source>
        <dbReference type="Pfam" id="PF01844"/>
    </source>
</evidence>
<accession>A0A5U3D642</accession>
<dbReference type="AlphaFoldDB" id="A0A5U3D642"/>
<feature type="domain" description="HNH" evidence="1">
    <location>
        <begin position="49"/>
        <end position="96"/>
    </location>
</feature>
<dbReference type="CDD" id="cd00085">
    <property type="entry name" value="HNHc"/>
    <property type="match status" value="1"/>
</dbReference>
<dbReference type="GO" id="GO:0003676">
    <property type="term" value="F:nucleic acid binding"/>
    <property type="evidence" value="ECO:0007669"/>
    <property type="project" value="InterPro"/>
</dbReference>
<dbReference type="GO" id="GO:0004519">
    <property type="term" value="F:endonuclease activity"/>
    <property type="evidence" value="ECO:0007669"/>
    <property type="project" value="UniProtKB-KW"/>
</dbReference>
<gene>
    <name evidence="2" type="ORF">PG27_10130</name>
</gene>
<dbReference type="InterPro" id="IPR003615">
    <property type="entry name" value="HNH_nuc"/>
</dbReference>
<dbReference type="InterPro" id="IPR002711">
    <property type="entry name" value="HNH"/>
</dbReference>
<dbReference type="EMBL" id="AAGLNK010000009">
    <property type="protein sequence ID" value="EBP3693595.1"/>
    <property type="molecule type" value="Genomic_DNA"/>
</dbReference>
<dbReference type="GO" id="GO:0008270">
    <property type="term" value="F:zinc ion binding"/>
    <property type="evidence" value="ECO:0007669"/>
    <property type="project" value="InterPro"/>
</dbReference>
<reference evidence="2" key="1">
    <citation type="submission" date="2018-07" db="EMBL/GenBank/DDBJ databases">
        <authorList>
            <consortium name="GenomeTrakr network: Whole genome sequencing for foodborne pathogen traceback"/>
        </authorList>
    </citation>
    <scope>NUCLEOTIDE SEQUENCE</scope>
    <source>
        <strain evidence="2">CFSAN008697</strain>
    </source>
</reference>
<dbReference type="Gene3D" id="1.10.30.50">
    <property type="match status" value="1"/>
</dbReference>
<keyword evidence="2" id="KW-0540">Nuclease</keyword>